<gene>
    <name evidence="2" type="ORF">HNR60_000837</name>
</gene>
<keyword evidence="1" id="KW-0812">Transmembrane</keyword>
<evidence type="ECO:0000313" key="3">
    <source>
        <dbReference type="Proteomes" id="UP000542353"/>
    </source>
</evidence>
<keyword evidence="1" id="KW-0472">Membrane</keyword>
<dbReference type="AlphaFoldDB" id="A0A7W7Z1J5"/>
<dbReference type="RefSeq" id="WP_184254614.1">
    <property type="nucleotide sequence ID" value="NZ_JACHIH010000003.1"/>
</dbReference>
<name>A0A7W7Z1J5_9BRAD</name>
<feature type="transmembrane region" description="Helical" evidence="1">
    <location>
        <begin position="40"/>
        <end position="62"/>
    </location>
</feature>
<evidence type="ECO:0000313" key="2">
    <source>
        <dbReference type="EMBL" id="MBB5046095.1"/>
    </source>
</evidence>
<comment type="caution">
    <text evidence="2">The sequence shown here is derived from an EMBL/GenBank/DDBJ whole genome shotgun (WGS) entry which is preliminary data.</text>
</comment>
<reference evidence="2 3" key="1">
    <citation type="submission" date="2020-08" db="EMBL/GenBank/DDBJ databases">
        <title>Genomic Encyclopedia of Type Strains, Phase IV (KMG-IV): sequencing the most valuable type-strain genomes for metagenomic binning, comparative biology and taxonomic classification.</title>
        <authorList>
            <person name="Goeker M."/>
        </authorList>
    </citation>
    <scope>NUCLEOTIDE SEQUENCE [LARGE SCALE GENOMIC DNA]</scope>
    <source>
        <strain evidence="2 3">DSM 12706</strain>
    </source>
</reference>
<dbReference type="EMBL" id="JACHIH010000003">
    <property type="protein sequence ID" value="MBB5046095.1"/>
    <property type="molecule type" value="Genomic_DNA"/>
</dbReference>
<proteinExistence type="predicted"/>
<organism evidence="2 3">
    <name type="scientific">Rhodopseudomonas rhenobacensis</name>
    <dbReference type="NCBI Taxonomy" id="87461"/>
    <lineage>
        <taxon>Bacteria</taxon>
        <taxon>Pseudomonadati</taxon>
        <taxon>Pseudomonadota</taxon>
        <taxon>Alphaproteobacteria</taxon>
        <taxon>Hyphomicrobiales</taxon>
        <taxon>Nitrobacteraceae</taxon>
        <taxon>Rhodopseudomonas</taxon>
    </lineage>
</organism>
<protein>
    <submittedName>
        <fullName evidence="2">Uncharacterized protein</fullName>
    </submittedName>
</protein>
<accession>A0A7W7Z1J5</accession>
<dbReference type="Proteomes" id="UP000542353">
    <property type="component" value="Unassembled WGS sequence"/>
</dbReference>
<sequence>MTARPSALAFLKAFWADWGERMSGPASVPLMIAALFIPDRYVAIGTGVLGIACGIFAAYRVWSNERNRVLDLEKISRVDLQRMLNGMFMGNTFMLGGEINLCKQYKGKFALDQLCVNYDRVEARAPGGAVARIRFKLNARREWSAKAHVIVRDGLGQVERVENIYEPMSILLGDNGEFFVKLERDESVVFEDGTELWVDLETWTK</sequence>
<evidence type="ECO:0000256" key="1">
    <source>
        <dbReference type="SAM" id="Phobius"/>
    </source>
</evidence>
<keyword evidence="1" id="KW-1133">Transmembrane helix</keyword>
<keyword evidence="3" id="KW-1185">Reference proteome</keyword>